<evidence type="ECO:0000256" key="9">
    <source>
        <dbReference type="ARBA" id="ARBA00023212"/>
    </source>
</evidence>
<comment type="subcellular location">
    <subcellularLocation>
        <location evidence="1">Cytoplasm</location>
        <location evidence="1">Cytoskeleton</location>
        <location evidence="1">Cilium basal body</location>
    </subcellularLocation>
    <subcellularLocation>
        <location evidence="2">Cytoplasm</location>
        <location evidence="2">Cytoskeleton</location>
        <location evidence="2">Microtubule organizing center</location>
        <location evidence="2">Centrosome</location>
        <location evidence="2">Centriolar satellite</location>
    </subcellularLocation>
</comment>
<dbReference type="EMBL" id="CADEBC010000561">
    <property type="protein sequence ID" value="CAB3252993.1"/>
    <property type="molecule type" value="Genomic_DNA"/>
</dbReference>
<keyword evidence="4" id="KW-0963">Cytoplasm</keyword>
<dbReference type="PROSITE" id="PS50086">
    <property type="entry name" value="TBC_RABGAP"/>
    <property type="match status" value="1"/>
</dbReference>
<evidence type="ECO:0000256" key="10">
    <source>
        <dbReference type="ARBA" id="ARBA00023273"/>
    </source>
</evidence>
<dbReference type="SUPFAM" id="SSF47923">
    <property type="entry name" value="Ypt/Rab-GAP domain of gyp1p"/>
    <property type="match status" value="1"/>
</dbReference>
<evidence type="ECO:0000259" key="13">
    <source>
        <dbReference type="PROSITE" id="PS50086"/>
    </source>
</evidence>
<dbReference type="GO" id="GO:0034451">
    <property type="term" value="C:centriolar satellite"/>
    <property type="evidence" value="ECO:0007669"/>
    <property type="project" value="UniProtKB-SubCell"/>
</dbReference>
<keyword evidence="9" id="KW-0206">Cytoskeleton</keyword>
<dbReference type="InterPro" id="IPR000195">
    <property type="entry name" value="Rab-GAP-TBC_dom"/>
</dbReference>
<dbReference type="Proteomes" id="UP000494106">
    <property type="component" value="Unassembled WGS sequence"/>
</dbReference>
<comment type="function">
    <text evidence="11">Molecular adapter which is involved in cilium biogenesis. Part of a functional complex including OFD1 a centriolar protein involved in cilium assembly. Could regulate the cAMP-dependent phosphorylation of OFD1, and its subsequent ubiquitination by PJA2 which ultimately leads to its proteasomal degradation.</text>
</comment>
<organism evidence="14 15">
    <name type="scientific">Arctia plantaginis</name>
    <name type="common">Wood tiger moth</name>
    <name type="synonym">Phalaena plantaginis</name>
    <dbReference type="NCBI Taxonomy" id="874455"/>
    <lineage>
        <taxon>Eukaryota</taxon>
        <taxon>Metazoa</taxon>
        <taxon>Ecdysozoa</taxon>
        <taxon>Arthropoda</taxon>
        <taxon>Hexapoda</taxon>
        <taxon>Insecta</taxon>
        <taxon>Pterygota</taxon>
        <taxon>Neoptera</taxon>
        <taxon>Endopterygota</taxon>
        <taxon>Lepidoptera</taxon>
        <taxon>Glossata</taxon>
        <taxon>Ditrysia</taxon>
        <taxon>Noctuoidea</taxon>
        <taxon>Erebidae</taxon>
        <taxon>Arctiinae</taxon>
        <taxon>Arctia</taxon>
    </lineage>
</organism>
<keyword evidence="15" id="KW-1185">Reference proteome</keyword>
<evidence type="ECO:0000256" key="2">
    <source>
        <dbReference type="ARBA" id="ARBA00004607"/>
    </source>
</evidence>
<protein>
    <recommendedName>
        <fullName evidence="3">TBC1 domain family member 31</fullName>
    </recommendedName>
</protein>
<dbReference type="Pfam" id="PF00566">
    <property type="entry name" value="RabGAP-TBC"/>
    <property type="match status" value="1"/>
</dbReference>
<dbReference type="GO" id="GO:0036064">
    <property type="term" value="C:ciliary basal body"/>
    <property type="evidence" value="ECO:0007669"/>
    <property type="project" value="TreeGrafter"/>
</dbReference>
<keyword evidence="6" id="KW-0677">Repeat</keyword>
<feature type="domain" description="Rab-GAP TBC" evidence="13">
    <location>
        <begin position="402"/>
        <end position="577"/>
    </location>
</feature>
<evidence type="ECO:0000256" key="8">
    <source>
        <dbReference type="ARBA" id="ARBA00023054"/>
    </source>
</evidence>
<feature type="region of interest" description="Disordered" evidence="12">
    <location>
        <begin position="766"/>
        <end position="793"/>
    </location>
</feature>
<dbReference type="InterPro" id="IPR001680">
    <property type="entry name" value="WD40_rpt"/>
</dbReference>
<dbReference type="Gene3D" id="1.10.472.80">
    <property type="entry name" value="Ypt/Rab-GAP domain of gyp1p, domain 3"/>
    <property type="match status" value="1"/>
</dbReference>
<evidence type="ECO:0000256" key="4">
    <source>
        <dbReference type="ARBA" id="ARBA00022490"/>
    </source>
</evidence>
<evidence type="ECO:0000256" key="7">
    <source>
        <dbReference type="ARBA" id="ARBA00022794"/>
    </source>
</evidence>
<keyword evidence="7" id="KW-0970">Cilium biogenesis/degradation</keyword>
<dbReference type="SUPFAM" id="SSF50978">
    <property type="entry name" value="WD40 repeat-like"/>
    <property type="match status" value="1"/>
</dbReference>
<dbReference type="AlphaFoldDB" id="A0A8S1B893"/>
<feature type="compositionally biased region" description="Basic and acidic residues" evidence="12">
    <location>
        <begin position="766"/>
        <end position="777"/>
    </location>
</feature>
<comment type="caution">
    <text evidence="14">The sequence shown here is derived from an EMBL/GenBank/DDBJ whole genome shotgun (WGS) entry which is preliminary data.</text>
</comment>
<dbReference type="InterPro" id="IPR051570">
    <property type="entry name" value="TBC1_cilium_biogenesis"/>
</dbReference>
<sequence length="813" mass="93139">MEHLQRAEQGVVEKFDIKLKSKPKDGVILQLHHTIKGPNGECRRIRFSTATFDDNQEKLACADNAGNIFILDFTDLKFWKLTGIGPSTALQFVPNKPDTLVVATNKKYDMNFIDIETGQTSLTLSGHSAPVRHIYFSNNVKVSNLLTASNVEAILWELRNYTKYFTLNTYLDARIQQILFTPAGDFLVACFQNDTVQIWKHETMKSVKQIIPSELKHMKNIAFTMNGRAMAMAGLTPMLILFSMDTWKALKSIDLSKYNISGVNQIAFIPQLFDGGSNKILAILSSDCTFSLLDLEALTIIHTIQFESSGIRSFTVSPTGKYFLCILQLGEVNIYNSAFVMESIKSVPKTIVENVDIKKDLPCTSYKNTSQERSKVQAAVEQKMRICMDSARLRRILMQYGEYPDKFRSIIWRSLLDTPRNKIAYAALVDKGIHAAYRDIEKQFTIHSSITLKNLKRLLSCLAHWCPLFGVMKFLPSFVFPFVKVLQKDPLLLFESVATILCNYCQLWFEYAPFPPISVLAIIENILAEHDQQLLKHFCDVGITSQTYALKILETAFSEVLTCSEWLILWDHVLSNEPSFMIMAVVSYNIVQRNALRRLKSHEQIGNFFHMQNPVDKKTFLKKAYSLLNETPEDIHPRRFFNGFVSLEKGECYQQFTGYPKATICLKLAKKDRRKTLKQEKSSLKELTTKSQEKEINNRFKQEFPSDSKSYSDDESLQDCCITKNRKSKRKSHEFVTNKGDYCKNSAKEELIQSIVYPSMVQEKNKFGDKKDKEISKCSRSKTKKKSESKNENLEKEIEKLITTYTNSDISDS</sequence>
<evidence type="ECO:0000313" key="14">
    <source>
        <dbReference type="EMBL" id="CAB3252993.1"/>
    </source>
</evidence>
<evidence type="ECO:0000256" key="3">
    <source>
        <dbReference type="ARBA" id="ARBA00014199"/>
    </source>
</evidence>
<dbReference type="OrthoDB" id="5578278at2759"/>
<reference evidence="14 15" key="1">
    <citation type="submission" date="2020-04" db="EMBL/GenBank/DDBJ databases">
        <authorList>
            <person name="Wallbank WR R."/>
            <person name="Pardo Diaz C."/>
            <person name="Kozak K."/>
            <person name="Martin S."/>
            <person name="Jiggins C."/>
            <person name="Moest M."/>
            <person name="Warren A I."/>
            <person name="Byers J.R.P. K."/>
            <person name="Montejo-Kovacevich G."/>
            <person name="Yen C E."/>
        </authorList>
    </citation>
    <scope>NUCLEOTIDE SEQUENCE [LARGE SCALE GENOMIC DNA]</scope>
</reference>
<dbReference type="Gene3D" id="2.130.10.10">
    <property type="entry name" value="YVTN repeat-like/Quinoprotein amine dehydrogenase"/>
    <property type="match status" value="2"/>
</dbReference>
<keyword evidence="5" id="KW-0853">WD repeat</keyword>
<dbReference type="PANTHER" id="PTHR19853">
    <property type="entry name" value="WD REPEAT CONTAINING PROTEIN 3 WDR3"/>
    <property type="match status" value="1"/>
</dbReference>
<evidence type="ECO:0000256" key="5">
    <source>
        <dbReference type="ARBA" id="ARBA00022574"/>
    </source>
</evidence>
<dbReference type="InterPro" id="IPR035969">
    <property type="entry name" value="Rab-GAP_TBC_sf"/>
</dbReference>
<evidence type="ECO:0000313" key="15">
    <source>
        <dbReference type="Proteomes" id="UP000494106"/>
    </source>
</evidence>
<keyword evidence="8" id="KW-0175">Coiled coil</keyword>
<dbReference type="SMART" id="SM00320">
    <property type="entry name" value="WD40"/>
    <property type="match status" value="5"/>
</dbReference>
<evidence type="ECO:0000256" key="1">
    <source>
        <dbReference type="ARBA" id="ARBA00004120"/>
    </source>
</evidence>
<dbReference type="FunFam" id="1.10.472.80:FF:000022">
    <property type="entry name" value="TBC1 domain family, member 31"/>
    <property type="match status" value="1"/>
</dbReference>
<gene>
    <name evidence="14" type="ORF">APLA_LOCUS13828</name>
</gene>
<evidence type="ECO:0000256" key="6">
    <source>
        <dbReference type="ARBA" id="ARBA00022737"/>
    </source>
</evidence>
<dbReference type="InterPro" id="IPR015943">
    <property type="entry name" value="WD40/YVTN_repeat-like_dom_sf"/>
</dbReference>
<evidence type="ECO:0000256" key="11">
    <source>
        <dbReference type="ARBA" id="ARBA00034464"/>
    </source>
</evidence>
<dbReference type="PANTHER" id="PTHR19853:SF1">
    <property type="entry name" value="TBC1 DOMAIN FAMILY MEMBER 31"/>
    <property type="match status" value="1"/>
</dbReference>
<evidence type="ECO:0000256" key="12">
    <source>
        <dbReference type="SAM" id="MobiDB-lite"/>
    </source>
</evidence>
<proteinExistence type="predicted"/>
<dbReference type="GO" id="GO:0060271">
    <property type="term" value="P:cilium assembly"/>
    <property type="evidence" value="ECO:0007669"/>
    <property type="project" value="UniProtKB-ARBA"/>
</dbReference>
<keyword evidence="10" id="KW-0966">Cell projection</keyword>
<accession>A0A8S1B893</accession>
<name>A0A8S1B893_ARCPL</name>
<dbReference type="InterPro" id="IPR036322">
    <property type="entry name" value="WD40_repeat_dom_sf"/>
</dbReference>
<dbReference type="GO" id="GO:0060090">
    <property type="term" value="F:molecular adaptor activity"/>
    <property type="evidence" value="ECO:0007669"/>
    <property type="project" value="UniProtKB-ARBA"/>
</dbReference>